<feature type="domain" description="Carbohydrate kinase PfkB" evidence="6">
    <location>
        <begin position="8"/>
        <end position="290"/>
    </location>
</feature>
<dbReference type="Pfam" id="PF00294">
    <property type="entry name" value="PfkB"/>
    <property type="match status" value="1"/>
</dbReference>
<dbReference type="OrthoDB" id="9795789at2"/>
<dbReference type="PROSITE" id="PS00583">
    <property type="entry name" value="PFKB_KINASES_1"/>
    <property type="match status" value="1"/>
</dbReference>
<evidence type="ECO:0000256" key="1">
    <source>
        <dbReference type="ARBA" id="ARBA00010688"/>
    </source>
</evidence>
<dbReference type="AlphaFoldDB" id="A0A5C8HYL8"/>
<dbReference type="Gene3D" id="3.40.1190.20">
    <property type="match status" value="1"/>
</dbReference>
<gene>
    <name evidence="7" type="ORF">FVP77_14770</name>
</gene>
<protein>
    <submittedName>
        <fullName evidence="7">Carbohydrate kinase</fullName>
    </submittedName>
</protein>
<dbReference type="GO" id="GO:0016301">
    <property type="term" value="F:kinase activity"/>
    <property type="evidence" value="ECO:0007669"/>
    <property type="project" value="UniProtKB-KW"/>
</dbReference>
<comment type="caution">
    <text evidence="7">The sequence shown here is derived from an EMBL/GenBank/DDBJ whole genome shotgun (WGS) entry which is preliminary data.</text>
</comment>
<dbReference type="InterPro" id="IPR029056">
    <property type="entry name" value="Ribokinase-like"/>
</dbReference>
<comment type="similarity">
    <text evidence="1">Belongs to the carbohydrate kinase PfkB family.</text>
</comment>
<dbReference type="PANTHER" id="PTHR43085">
    <property type="entry name" value="HEXOKINASE FAMILY MEMBER"/>
    <property type="match status" value="1"/>
</dbReference>
<keyword evidence="4 7" id="KW-0418">Kinase</keyword>
<dbReference type="EMBL" id="VRSV01000002">
    <property type="protein sequence ID" value="TXK10121.1"/>
    <property type="molecule type" value="Genomic_DNA"/>
</dbReference>
<dbReference type="PANTHER" id="PTHR43085:SF1">
    <property type="entry name" value="PSEUDOURIDINE KINASE-RELATED"/>
    <property type="match status" value="1"/>
</dbReference>
<keyword evidence="2" id="KW-0808">Transferase</keyword>
<dbReference type="InterPro" id="IPR050306">
    <property type="entry name" value="PfkB_Carbo_kinase"/>
</dbReference>
<accession>A0A5C8HYL8</accession>
<dbReference type="Proteomes" id="UP000321034">
    <property type="component" value="Unassembled WGS sequence"/>
</dbReference>
<reference evidence="7 8" key="1">
    <citation type="submission" date="2019-08" db="EMBL/GenBank/DDBJ databases">
        <authorList>
            <person name="Dong K."/>
        </authorList>
    </citation>
    <scope>NUCLEOTIDE SEQUENCE [LARGE SCALE GENOMIC DNA]</scope>
    <source>
        <strain evidence="7 8">JCM14558</strain>
    </source>
</reference>
<proteinExistence type="inferred from homology"/>
<evidence type="ECO:0000256" key="3">
    <source>
        <dbReference type="ARBA" id="ARBA00022741"/>
    </source>
</evidence>
<sequence length="295" mass="29964">MSTAPTLDVVVIGEALIDIVETAGGATEHVGGSPANVALGLGRRGVGVALVTQLGRDDRGARIAAHLEESGVVVPRESFAADATSTARARIASDGQASYVFDLAWDPFVVPVDLRPRVLHTGSVAAFLEPGATSVREALSASAAGEVTFDPNIRPALVGEHAAAFPAFEATSRLSTVVKLSDEDAAWLYPGESPDAVVDAILALGPRLVAVTLGGEGAIVATSTERLTIPAEKVAVVDTIGAGDTFMASLIASVAASGSADLDRAALERIGGDAIRAAALTVSRAGADLPWAREL</sequence>
<dbReference type="SUPFAM" id="SSF53613">
    <property type="entry name" value="Ribokinase-like"/>
    <property type="match status" value="1"/>
</dbReference>
<evidence type="ECO:0000313" key="7">
    <source>
        <dbReference type="EMBL" id="TXK10121.1"/>
    </source>
</evidence>
<evidence type="ECO:0000256" key="5">
    <source>
        <dbReference type="ARBA" id="ARBA00022840"/>
    </source>
</evidence>
<dbReference type="InterPro" id="IPR002173">
    <property type="entry name" value="Carboh/pur_kinase_PfkB_CS"/>
</dbReference>
<organism evidence="7 8">
    <name type="scientific">Microbacterium hatanonis</name>
    <dbReference type="NCBI Taxonomy" id="404366"/>
    <lineage>
        <taxon>Bacteria</taxon>
        <taxon>Bacillati</taxon>
        <taxon>Actinomycetota</taxon>
        <taxon>Actinomycetes</taxon>
        <taxon>Micrococcales</taxon>
        <taxon>Microbacteriaceae</taxon>
        <taxon>Microbacterium</taxon>
    </lineage>
</organism>
<dbReference type="GO" id="GO:0005524">
    <property type="term" value="F:ATP binding"/>
    <property type="evidence" value="ECO:0007669"/>
    <property type="project" value="UniProtKB-KW"/>
</dbReference>
<keyword evidence="5" id="KW-0067">ATP-binding</keyword>
<dbReference type="CDD" id="cd01167">
    <property type="entry name" value="bac_FRK"/>
    <property type="match status" value="1"/>
</dbReference>
<evidence type="ECO:0000259" key="6">
    <source>
        <dbReference type="Pfam" id="PF00294"/>
    </source>
</evidence>
<dbReference type="RefSeq" id="WP_147895319.1">
    <property type="nucleotide sequence ID" value="NZ_BAAANR010000001.1"/>
</dbReference>
<keyword evidence="8" id="KW-1185">Reference proteome</keyword>
<evidence type="ECO:0000256" key="2">
    <source>
        <dbReference type="ARBA" id="ARBA00022679"/>
    </source>
</evidence>
<dbReference type="InterPro" id="IPR011611">
    <property type="entry name" value="PfkB_dom"/>
</dbReference>
<evidence type="ECO:0000256" key="4">
    <source>
        <dbReference type="ARBA" id="ARBA00022777"/>
    </source>
</evidence>
<evidence type="ECO:0000313" key="8">
    <source>
        <dbReference type="Proteomes" id="UP000321034"/>
    </source>
</evidence>
<name>A0A5C8HYL8_9MICO</name>
<keyword evidence="3" id="KW-0547">Nucleotide-binding</keyword>